<feature type="domain" description="Rhodanese" evidence="1">
    <location>
        <begin position="17"/>
        <end position="107"/>
    </location>
</feature>
<dbReference type="Proteomes" id="UP000315321">
    <property type="component" value="Unassembled WGS sequence"/>
</dbReference>
<dbReference type="PANTHER" id="PTHR43031">
    <property type="entry name" value="FAD-DEPENDENT OXIDOREDUCTASE"/>
    <property type="match status" value="1"/>
</dbReference>
<evidence type="ECO:0000313" key="2">
    <source>
        <dbReference type="EMBL" id="TSJ62137.1"/>
    </source>
</evidence>
<dbReference type="Pfam" id="PF00581">
    <property type="entry name" value="Rhodanese"/>
    <property type="match status" value="2"/>
</dbReference>
<dbReference type="SUPFAM" id="SSF52821">
    <property type="entry name" value="Rhodanese/Cell cycle control phosphatase"/>
    <property type="match status" value="4"/>
</dbReference>
<dbReference type="PROSITE" id="PS50206">
    <property type="entry name" value="RHODANESE_3"/>
    <property type="match status" value="3"/>
</dbReference>
<dbReference type="PANTHER" id="PTHR43031:SF1">
    <property type="entry name" value="PYRIDINE NUCLEOTIDE-DISULPHIDE OXIDOREDUCTASE"/>
    <property type="match status" value="1"/>
</dbReference>
<organism evidence="2 3">
    <name type="scientific">Ancylobacter moscoviensis</name>
    <dbReference type="NCBI Taxonomy" id="2597768"/>
    <lineage>
        <taxon>Bacteria</taxon>
        <taxon>Pseudomonadati</taxon>
        <taxon>Pseudomonadota</taxon>
        <taxon>Alphaproteobacteria</taxon>
        <taxon>Hyphomicrobiales</taxon>
        <taxon>Xanthobacteraceae</taxon>
        <taxon>Ancylobacter</taxon>
    </lineage>
</organism>
<dbReference type="InterPro" id="IPR050229">
    <property type="entry name" value="GlpE_sulfurtransferase"/>
</dbReference>
<reference evidence="2 3" key="1">
    <citation type="submission" date="2019-07" db="EMBL/GenBank/DDBJ databases">
        <authorList>
            <person name="Grouzdev D.S."/>
        </authorList>
    </citation>
    <scope>NUCLEOTIDE SEQUENCE [LARGE SCALE GENOMIC DNA]</scope>
    <source>
        <strain evidence="2 3">3C</strain>
    </source>
</reference>
<evidence type="ECO:0000313" key="3">
    <source>
        <dbReference type="Proteomes" id="UP000315321"/>
    </source>
</evidence>
<proteinExistence type="predicted"/>
<dbReference type="Gene3D" id="3.40.250.10">
    <property type="entry name" value="Rhodanese-like domain"/>
    <property type="match status" value="3"/>
</dbReference>
<dbReference type="InterPro" id="IPR001763">
    <property type="entry name" value="Rhodanese-like_dom"/>
</dbReference>
<accession>A0ABY3DQX9</accession>
<feature type="domain" description="Rhodanese" evidence="1">
    <location>
        <begin position="140"/>
        <end position="231"/>
    </location>
</feature>
<dbReference type="InterPro" id="IPR036873">
    <property type="entry name" value="Rhodanese-like_dom_sf"/>
</dbReference>
<feature type="domain" description="Rhodanese" evidence="1">
    <location>
        <begin position="277"/>
        <end position="361"/>
    </location>
</feature>
<name>A0ABY3DQX9_9HYPH</name>
<dbReference type="EMBL" id="VMBP01000003">
    <property type="protein sequence ID" value="TSJ62137.1"/>
    <property type="molecule type" value="Genomic_DNA"/>
</dbReference>
<dbReference type="SMART" id="SM00450">
    <property type="entry name" value="RHOD"/>
    <property type="match status" value="3"/>
</dbReference>
<comment type="caution">
    <text evidence="2">The sequence shown here is derived from an EMBL/GenBank/DDBJ whole genome shotgun (WGS) entry which is preliminary data.</text>
</comment>
<gene>
    <name evidence="2" type="ORF">FO470_11260</name>
</gene>
<protein>
    <submittedName>
        <fullName evidence="2">Rhodanese</fullName>
    </submittedName>
</protein>
<evidence type="ECO:0000259" key="1">
    <source>
        <dbReference type="PROSITE" id="PS50206"/>
    </source>
</evidence>
<sequence length="528" mass="56361">MTFTQVTAETAKSRLHAGDEVALLDVREAAAFGDGHALFAIPCPYSRLELSAISLVPRRNCPILLIDDDDGTAEKAARRLAACGYVDLAVITGGMPAWAAAGFGVFAGVNVPSKTLGELLEHDHHPRMIPAATLALWQREGKPHAFFDARPPGEFAKMRIAGARCVPNGELAHRLAATVPDEGTPIVITCAGRTRGIVGALGLRALGVRNPVYALENGTQGWALAGLPLERGAEPSPMPELDDEAAAISRRRADRLIAAAQLPRATVVQAQTWLTEKGRTTFLFDLRSPTECSARPVPGAVPVLTGQLVQATDQYVGVRHARLILMDDTGLRAGLAGLFLRALGYEVHVLTLSDQNDPPALSVPPPGLKPPAELVALSPSAAAKRAAGGVPVLDLRSSAEWEERRLAGAHWTLRGRTIELPTGTERVLLHGDAGAAAAMAVDLAEHGIACDWLAADLDACATAGWAIDGKRRPMSRGEALDRIWFVHDRHDGNEEASRRYLAWEMGLVAQLDEDERASFGWVPIDTLA</sequence>
<dbReference type="RefSeq" id="WP_144343053.1">
    <property type="nucleotide sequence ID" value="NZ_VMBP01000003.1"/>
</dbReference>
<keyword evidence="3" id="KW-1185">Reference proteome</keyword>